<comment type="caution">
    <text evidence="1">The sequence shown here is derived from an EMBL/GenBank/DDBJ whole genome shotgun (WGS) entry which is preliminary data.</text>
</comment>
<keyword evidence="2" id="KW-1185">Reference proteome</keyword>
<evidence type="ECO:0000313" key="2">
    <source>
        <dbReference type="Proteomes" id="UP000784294"/>
    </source>
</evidence>
<reference evidence="1" key="1">
    <citation type="submission" date="2018-11" db="EMBL/GenBank/DDBJ databases">
        <authorList>
            <consortium name="Pathogen Informatics"/>
        </authorList>
    </citation>
    <scope>NUCLEOTIDE SEQUENCE</scope>
</reference>
<sequence length="270" mass="31266">MSLCQRKKQTYSSCENKASSTKELDTLSSETDSKLIYLEWKHNSMICKTLVDEKRTQLQAEESVKSRDVYPTLYRYDIPLVTEYSGVQSKQLIKFSGTYEKTVPVFEARNRLVSVQLDEPDPQSYFRRVNIDWLLDMSASLCPATEKRHCKLSALNSPNICTLSNSQFSWSLSRNRMIHSLTHFLLPYFLLRRFCVLSSSRTLETCVSMGTRRLRPIHIFSWISEEGNAVAVRESYAGEDVQMKLRIFVISLTDYEHNHREINGLKHAGK</sequence>
<dbReference type="Proteomes" id="UP000784294">
    <property type="component" value="Unassembled WGS sequence"/>
</dbReference>
<protein>
    <submittedName>
        <fullName evidence="1">Uncharacterized protein</fullName>
    </submittedName>
</protein>
<dbReference type="EMBL" id="CAAALY010247733">
    <property type="protein sequence ID" value="VEL34471.1"/>
    <property type="molecule type" value="Genomic_DNA"/>
</dbReference>
<proteinExistence type="predicted"/>
<organism evidence="1 2">
    <name type="scientific">Protopolystoma xenopodis</name>
    <dbReference type="NCBI Taxonomy" id="117903"/>
    <lineage>
        <taxon>Eukaryota</taxon>
        <taxon>Metazoa</taxon>
        <taxon>Spiralia</taxon>
        <taxon>Lophotrochozoa</taxon>
        <taxon>Platyhelminthes</taxon>
        <taxon>Monogenea</taxon>
        <taxon>Polyopisthocotylea</taxon>
        <taxon>Polystomatidea</taxon>
        <taxon>Polystomatidae</taxon>
        <taxon>Protopolystoma</taxon>
    </lineage>
</organism>
<accession>A0A448XE06</accession>
<name>A0A448XE06_9PLAT</name>
<dbReference type="AlphaFoldDB" id="A0A448XE06"/>
<gene>
    <name evidence="1" type="ORF">PXEA_LOCUS27911</name>
</gene>
<evidence type="ECO:0000313" key="1">
    <source>
        <dbReference type="EMBL" id="VEL34471.1"/>
    </source>
</evidence>